<dbReference type="Proteomes" id="UP000297890">
    <property type="component" value="Unassembled WGS sequence"/>
</dbReference>
<dbReference type="InterPro" id="IPR051680">
    <property type="entry name" value="ATP-dep_Glu-Cys_Ligase-2"/>
</dbReference>
<dbReference type="AlphaFoldDB" id="A0A4Z0FCS2"/>
<protein>
    <submittedName>
        <fullName evidence="2">Alpha-E domain-containing protein</fullName>
    </submittedName>
</protein>
<gene>
    <name evidence="2" type="ORF">E4680_03340</name>
</gene>
<proteinExistence type="predicted"/>
<keyword evidence="3" id="KW-1185">Reference proteome</keyword>
<dbReference type="EMBL" id="SRIO01000003">
    <property type="protein sequence ID" value="TFZ83546.1"/>
    <property type="molecule type" value="Genomic_DNA"/>
</dbReference>
<dbReference type="PANTHER" id="PTHR34595:SF7">
    <property type="entry name" value="SLL1039 PROTEIN"/>
    <property type="match status" value="1"/>
</dbReference>
<evidence type="ECO:0000313" key="3">
    <source>
        <dbReference type="Proteomes" id="UP000297890"/>
    </source>
</evidence>
<name>A0A4Z0FCS2_9GAMM</name>
<sequence>MLSRMAENMYWFARYLERAENTARLVTVTTNLMLDLPRRIATDWEPLIDITGSRDVFMERHGEMSEHRVVQFLLADRANPGSLISSLAKARENLRTTRDIVPAEAWEQLNRIHLIVQDKMGEGLSRRGRHEFLQAIIGHCQQIVGLLHGAMSRDEAFEFMRLGRYLERADMTTRIIDVRSGDLLAEMPTDLMAYSRMQWMSVLKSLTAYQMYRRLVRSRVSGVDVMRFLLREERFPRSVQACIRTQEDCLSKLPHNEAPLRAVAQLRGMLQRADIGALAHESGTLHLFMDELQLKLAECHNAIAATYFSLEPVPAGASSTKVISVPPATATQAQSQAQRLH</sequence>
<reference evidence="2 3" key="1">
    <citation type="journal article" date="2019" name="ISME J.">
        <title>Candidatus Macondimonas diazotrophica, a novel gammaproteobacterial genus dominating crude-oil-contaminated coastal sediments.</title>
        <authorList>
            <person name="Karthikeyan S."/>
            <person name="Konstantinidis K."/>
        </authorList>
    </citation>
    <scope>NUCLEOTIDE SEQUENCE [LARGE SCALE GENOMIC DNA]</scope>
    <source>
        <strain evidence="2 3">KTK01</strain>
    </source>
</reference>
<dbReference type="PANTHER" id="PTHR34595">
    <property type="entry name" value="BLR5612 PROTEIN"/>
    <property type="match status" value="1"/>
</dbReference>
<evidence type="ECO:0000313" key="2">
    <source>
        <dbReference type="EMBL" id="TFZ83546.1"/>
    </source>
</evidence>
<dbReference type="OrthoDB" id="9803532at2"/>
<dbReference type="Pfam" id="PF04168">
    <property type="entry name" value="Alpha-E"/>
    <property type="match status" value="1"/>
</dbReference>
<organism evidence="2 3">
    <name type="scientific">Candidatus Macondimonas diazotrophica</name>
    <dbReference type="NCBI Taxonomy" id="2305248"/>
    <lineage>
        <taxon>Bacteria</taxon>
        <taxon>Pseudomonadati</taxon>
        <taxon>Pseudomonadota</taxon>
        <taxon>Gammaproteobacteria</taxon>
        <taxon>Chromatiales</taxon>
        <taxon>Ectothiorhodospiraceae</taxon>
        <taxon>Candidatus Macondimonas</taxon>
    </lineage>
</organism>
<dbReference type="InterPro" id="IPR007296">
    <property type="entry name" value="DUF403"/>
</dbReference>
<accession>A0A4Z0FCS2</accession>
<evidence type="ECO:0000259" key="1">
    <source>
        <dbReference type="Pfam" id="PF04168"/>
    </source>
</evidence>
<comment type="caution">
    <text evidence="2">The sequence shown here is derived from an EMBL/GenBank/DDBJ whole genome shotgun (WGS) entry which is preliminary data.</text>
</comment>
<feature type="domain" description="DUF403" evidence="1">
    <location>
        <begin position="1"/>
        <end position="308"/>
    </location>
</feature>
<dbReference type="RefSeq" id="WP_135280963.1">
    <property type="nucleotide sequence ID" value="NZ_SRIO01000003.1"/>
</dbReference>